<dbReference type="InterPro" id="IPR007167">
    <property type="entry name" value="Fe-transptr_FeoA-like"/>
</dbReference>
<comment type="caution">
    <text evidence="3">The sequence shown here is derived from an EMBL/GenBank/DDBJ whole genome shotgun (WGS) entry which is preliminary data.</text>
</comment>
<dbReference type="OrthoDB" id="5110018at2"/>
<dbReference type="Gene3D" id="2.30.30.90">
    <property type="match status" value="1"/>
</dbReference>
<evidence type="ECO:0000259" key="2">
    <source>
        <dbReference type="SMART" id="SM00899"/>
    </source>
</evidence>
<dbReference type="GO" id="GO:0046983">
    <property type="term" value="F:protein dimerization activity"/>
    <property type="evidence" value="ECO:0007669"/>
    <property type="project" value="InterPro"/>
</dbReference>
<evidence type="ECO:0000256" key="1">
    <source>
        <dbReference type="SAM" id="MobiDB-lite"/>
    </source>
</evidence>
<dbReference type="InterPro" id="IPR036421">
    <property type="entry name" value="Fe_dep_repressor_sf"/>
</dbReference>
<dbReference type="Proteomes" id="UP000297866">
    <property type="component" value="Unassembled WGS sequence"/>
</dbReference>
<dbReference type="InterPro" id="IPR036388">
    <property type="entry name" value="WH-like_DNA-bd_sf"/>
</dbReference>
<dbReference type="AlphaFoldDB" id="A0A4R8UIP4"/>
<evidence type="ECO:0000313" key="3">
    <source>
        <dbReference type="EMBL" id="TFB56297.1"/>
    </source>
</evidence>
<name>A0A4R8UIP4_9MICO</name>
<dbReference type="Pfam" id="PF04023">
    <property type="entry name" value="FeoA"/>
    <property type="match status" value="1"/>
</dbReference>
<dbReference type="GO" id="GO:0046914">
    <property type="term" value="F:transition metal ion binding"/>
    <property type="evidence" value="ECO:0007669"/>
    <property type="project" value="InterPro"/>
</dbReference>
<dbReference type="InterPro" id="IPR038157">
    <property type="entry name" value="FeoA_core_dom"/>
</dbReference>
<feature type="region of interest" description="Disordered" evidence="1">
    <location>
        <begin position="1"/>
        <end position="28"/>
    </location>
</feature>
<proteinExistence type="predicted"/>
<protein>
    <submittedName>
        <fullName evidence="3">Metal-dependent transcriptional regulator</fullName>
    </submittedName>
</protein>
<reference evidence="3 4" key="1">
    <citation type="submission" date="2019-03" db="EMBL/GenBank/DDBJ databases">
        <title>Genomics of glacier-inhabiting Cryobacterium strains.</title>
        <authorList>
            <person name="Liu Q."/>
            <person name="Xin Y.-H."/>
        </authorList>
    </citation>
    <scope>NUCLEOTIDE SEQUENCE [LARGE SCALE GENOMIC DNA]</scope>
    <source>
        <strain evidence="3 4">Sr47</strain>
    </source>
</reference>
<dbReference type="Pfam" id="PF02742">
    <property type="entry name" value="Fe_dep_repr_C"/>
    <property type="match status" value="1"/>
</dbReference>
<evidence type="ECO:0000313" key="4">
    <source>
        <dbReference type="Proteomes" id="UP000297866"/>
    </source>
</evidence>
<keyword evidence="4" id="KW-1185">Reference proteome</keyword>
<sequence length="180" mass="19596">MSNNDRAIAKRGILAPSGSVDSTAAGRTHPIRRVGRRRILHTFLIKTLGYTYDDALDEAKNLERSVSDAMVERIDNHLRESTRHSDPVPSALGRPVGRLVTQLTDAESGRELAVIRVTGNEPAMLAYLSGLGLTVETRLTVRKTRSYSDVTTIQILGHDQEIHLGTVASDAIWVSSVVAG</sequence>
<feature type="domain" description="Ferrous iron transporter FeoA-like" evidence="2">
    <location>
        <begin position="101"/>
        <end position="176"/>
    </location>
</feature>
<dbReference type="EMBL" id="SOEZ01000007">
    <property type="protein sequence ID" value="TFB56297.1"/>
    <property type="molecule type" value="Genomic_DNA"/>
</dbReference>
<dbReference type="SUPFAM" id="SSF47979">
    <property type="entry name" value="Iron-dependent repressor protein, dimerization domain"/>
    <property type="match status" value="1"/>
</dbReference>
<dbReference type="SMART" id="SM00899">
    <property type="entry name" value="FeoA"/>
    <property type="match status" value="1"/>
</dbReference>
<gene>
    <name evidence="3" type="ORF">E3O23_00725</name>
</gene>
<organism evidence="3 4">
    <name type="scientific">Cryobacterium tagatosivorans</name>
    <dbReference type="NCBI Taxonomy" id="1259199"/>
    <lineage>
        <taxon>Bacteria</taxon>
        <taxon>Bacillati</taxon>
        <taxon>Actinomycetota</taxon>
        <taxon>Actinomycetes</taxon>
        <taxon>Micrococcales</taxon>
        <taxon>Microbacteriaceae</taxon>
        <taxon>Cryobacterium</taxon>
    </lineage>
</organism>
<dbReference type="Gene3D" id="1.10.10.10">
    <property type="entry name" value="Winged helix-like DNA-binding domain superfamily/Winged helix DNA-binding domain"/>
    <property type="match status" value="1"/>
</dbReference>
<dbReference type="InterPro" id="IPR001367">
    <property type="entry name" value="Fe_dep_repressor"/>
</dbReference>
<accession>A0A4R8UIP4</accession>
<dbReference type="RefSeq" id="WP_134486846.1">
    <property type="nucleotide sequence ID" value="NZ_SOEZ01000007.1"/>
</dbReference>